<accession>A0ABT5K302</accession>
<dbReference type="PANTHER" id="PTHR34322:SF2">
    <property type="entry name" value="TRANSPOSASE IS200-LIKE DOMAIN-CONTAINING PROTEIN"/>
    <property type="match status" value="1"/>
</dbReference>
<feature type="domain" description="Transposase IS200-like" evidence="1">
    <location>
        <begin position="9"/>
        <end position="124"/>
    </location>
</feature>
<dbReference type="PANTHER" id="PTHR34322">
    <property type="entry name" value="TRANSPOSASE, Y1_TNP DOMAIN-CONTAINING"/>
    <property type="match status" value="1"/>
</dbReference>
<dbReference type="InterPro" id="IPR002686">
    <property type="entry name" value="Transposase_17"/>
</dbReference>
<comment type="caution">
    <text evidence="2">The sequence shown here is derived from an EMBL/GenBank/DDBJ whole genome shotgun (WGS) entry which is preliminary data.</text>
</comment>
<keyword evidence="3" id="KW-1185">Reference proteome</keyword>
<protein>
    <submittedName>
        <fullName evidence="2">Transposase</fullName>
    </submittedName>
</protein>
<reference evidence="2 3" key="1">
    <citation type="submission" date="2022-10" db="EMBL/GenBank/DDBJ databases">
        <title>Janthinobacterium sp. hw3 Genome sequencing.</title>
        <authorList>
            <person name="Park S."/>
        </authorList>
    </citation>
    <scope>NUCLEOTIDE SEQUENCE [LARGE SCALE GENOMIC DNA]</scope>
    <source>
        <strain evidence="3">hw3</strain>
    </source>
</reference>
<evidence type="ECO:0000313" key="3">
    <source>
        <dbReference type="Proteomes" id="UP001221208"/>
    </source>
</evidence>
<dbReference type="Proteomes" id="UP001221208">
    <property type="component" value="Unassembled WGS sequence"/>
</dbReference>
<dbReference type="SMART" id="SM01321">
    <property type="entry name" value="Y1_Tnp"/>
    <property type="match status" value="1"/>
</dbReference>
<name>A0ABT5K302_9BURK</name>
<dbReference type="SUPFAM" id="SSF143422">
    <property type="entry name" value="Transposase IS200-like"/>
    <property type="match status" value="1"/>
</dbReference>
<evidence type="ECO:0000313" key="2">
    <source>
        <dbReference type="EMBL" id="MDC8759289.1"/>
    </source>
</evidence>
<gene>
    <name evidence="2" type="ORF">OIK44_17030</name>
</gene>
<dbReference type="RefSeq" id="WP_273672370.1">
    <property type="nucleotide sequence ID" value="NZ_JAQQXR010000006.1"/>
</dbReference>
<dbReference type="Pfam" id="PF01797">
    <property type="entry name" value="Y1_Tnp"/>
    <property type="match status" value="1"/>
</dbReference>
<proteinExistence type="predicted"/>
<organism evidence="2 3">
    <name type="scientific">Janthinobacterium fluminis</name>
    <dbReference type="NCBI Taxonomy" id="2987524"/>
    <lineage>
        <taxon>Bacteria</taxon>
        <taxon>Pseudomonadati</taxon>
        <taxon>Pseudomonadota</taxon>
        <taxon>Betaproteobacteria</taxon>
        <taxon>Burkholderiales</taxon>
        <taxon>Oxalobacteraceae</taxon>
        <taxon>Janthinobacterium</taxon>
    </lineage>
</organism>
<dbReference type="Gene3D" id="3.30.70.1290">
    <property type="entry name" value="Transposase IS200-like"/>
    <property type="match status" value="1"/>
</dbReference>
<sequence length="230" mass="26009">MPRRARLVLPNVALHLIQRGNNRQPCFFADADYRVYLRWLAEHADASACRIHAYVLMSNHVHLLISADAPAAPAMLMKALGQQYVQYVNRRYQRSGSLWEGRYRSCLVQDETYLLVCQRYIELNPVRAGLVCEPAQYLWSSYCGNAEGRLDPILSRHPVYEAMGADGVARQDAYRGLFREALRPELLRAVRKATNGNFALGSEAFARQVEAALHRRAGPRPAGRLRGTAK</sequence>
<evidence type="ECO:0000259" key="1">
    <source>
        <dbReference type="SMART" id="SM01321"/>
    </source>
</evidence>
<dbReference type="InterPro" id="IPR036515">
    <property type="entry name" value="Transposase_17_sf"/>
</dbReference>
<dbReference type="EMBL" id="JAQQXR010000006">
    <property type="protein sequence ID" value="MDC8759289.1"/>
    <property type="molecule type" value="Genomic_DNA"/>
</dbReference>